<keyword evidence="1" id="KW-0436">Ligase</keyword>
<keyword evidence="2" id="KW-0547">Nucleotide-binding</keyword>
<proteinExistence type="predicted"/>
<dbReference type="InterPro" id="IPR052032">
    <property type="entry name" value="ATP-dep_AA_Ligase"/>
</dbReference>
<name>C3Z4M9_BRAFL</name>
<dbReference type="InterPro" id="IPR005479">
    <property type="entry name" value="CPAse_ATP-bd"/>
</dbReference>
<evidence type="ECO:0000313" key="5">
    <source>
        <dbReference type="EMBL" id="EEN52468.1"/>
    </source>
</evidence>
<evidence type="ECO:0000256" key="1">
    <source>
        <dbReference type="ARBA" id="ARBA00022598"/>
    </source>
</evidence>
<dbReference type="InParanoid" id="C3Z4M9"/>
<dbReference type="PANTHER" id="PTHR43585">
    <property type="entry name" value="FUMIPYRROLE BIOSYNTHESIS PROTEIN C"/>
    <property type="match status" value="1"/>
</dbReference>
<dbReference type="GO" id="GO:0016874">
    <property type="term" value="F:ligase activity"/>
    <property type="evidence" value="ECO:0007669"/>
    <property type="project" value="UniProtKB-KW"/>
</dbReference>
<reference evidence="5" key="1">
    <citation type="journal article" date="2008" name="Nature">
        <title>The amphioxus genome and the evolution of the chordate karyotype.</title>
        <authorList>
            <consortium name="US DOE Joint Genome Institute (JGI-PGF)"/>
            <person name="Putnam N.H."/>
            <person name="Butts T."/>
            <person name="Ferrier D.E.K."/>
            <person name="Furlong R.F."/>
            <person name="Hellsten U."/>
            <person name="Kawashima T."/>
            <person name="Robinson-Rechavi M."/>
            <person name="Shoguchi E."/>
            <person name="Terry A."/>
            <person name="Yu J.-K."/>
            <person name="Benito-Gutierrez E.L."/>
            <person name="Dubchak I."/>
            <person name="Garcia-Fernandez J."/>
            <person name="Gibson-Brown J.J."/>
            <person name="Grigoriev I.V."/>
            <person name="Horton A.C."/>
            <person name="de Jong P.J."/>
            <person name="Jurka J."/>
            <person name="Kapitonov V.V."/>
            <person name="Kohara Y."/>
            <person name="Kuroki Y."/>
            <person name="Lindquist E."/>
            <person name="Lucas S."/>
            <person name="Osoegawa K."/>
            <person name="Pennacchio L.A."/>
            <person name="Salamov A.A."/>
            <person name="Satou Y."/>
            <person name="Sauka-Spengler T."/>
            <person name="Schmutz J."/>
            <person name="Shin-I T."/>
            <person name="Toyoda A."/>
            <person name="Bronner-Fraser M."/>
            <person name="Fujiyama A."/>
            <person name="Holland L.Z."/>
            <person name="Holland P.W.H."/>
            <person name="Satoh N."/>
            <person name="Rokhsar D.S."/>
        </authorList>
    </citation>
    <scope>NUCLEOTIDE SEQUENCE [LARGE SCALE GENOMIC DNA]</scope>
    <source>
        <strain evidence="5">S238N-H82</strain>
        <tissue evidence="5">Testes</tissue>
    </source>
</reference>
<sequence>MSSIACDVSVLIPFSNGNPEEEQELLRCPLVKVQKVEYSNIHDTERLLDYVERVKKVVKEKNINNVLALCDISTFVHSAVARDFHSVPGPSVEASFLAFHKAYTRKYMDPAASTTPYAVVDLDSPTMLTDARQALRKAVVEPFIDAENFYTVDGCVIEGKIVHWAITDSLRYDDQDARFVTMICPTTLTHEQQKPIWDFYDDVMTRMIRFGFNNSFAHIEVFQMKDKQLKLIEMNARASRHHHALYSRCFENGRMDHVSLSAGHGIRHAPPVSTGKHGIMYLVKFQELERAGNLMDFGQIDKLRTDPDVHFILTAGPDEEVTDFFGSTGAHFCIVLAFGNTRTAVIRKLANVLRLTVKKPEKLTYPIS</sequence>
<dbReference type="Gene3D" id="3.30.470.20">
    <property type="entry name" value="ATP-grasp fold, B domain"/>
    <property type="match status" value="1"/>
</dbReference>
<dbReference type="PANTHER" id="PTHR43585:SF2">
    <property type="entry name" value="ATP-GRASP ENZYME FSQD"/>
    <property type="match status" value="1"/>
</dbReference>
<dbReference type="EMBL" id="GG666580">
    <property type="protein sequence ID" value="EEN52468.1"/>
    <property type="molecule type" value="Genomic_DNA"/>
</dbReference>
<dbReference type="GO" id="GO:0005524">
    <property type="term" value="F:ATP binding"/>
    <property type="evidence" value="ECO:0007669"/>
    <property type="project" value="UniProtKB-KW"/>
</dbReference>
<feature type="domain" description="Carbamoyl phosphate synthase ATP-binding" evidence="4">
    <location>
        <begin position="231"/>
        <end position="238"/>
    </location>
</feature>
<dbReference type="SUPFAM" id="SSF56059">
    <property type="entry name" value="Glutathione synthetase ATP-binding domain-like"/>
    <property type="match status" value="1"/>
</dbReference>
<accession>C3Z4M9</accession>
<evidence type="ECO:0000256" key="2">
    <source>
        <dbReference type="ARBA" id="ARBA00022741"/>
    </source>
</evidence>
<gene>
    <name evidence="5" type="ORF">BRAFLDRAFT_103228</name>
</gene>
<organism>
    <name type="scientific">Branchiostoma floridae</name>
    <name type="common">Florida lancelet</name>
    <name type="synonym">Amphioxus</name>
    <dbReference type="NCBI Taxonomy" id="7739"/>
    <lineage>
        <taxon>Eukaryota</taxon>
        <taxon>Metazoa</taxon>
        <taxon>Chordata</taxon>
        <taxon>Cephalochordata</taxon>
        <taxon>Leptocardii</taxon>
        <taxon>Amphioxiformes</taxon>
        <taxon>Branchiostomatidae</taxon>
        <taxon>Branchiostoma</taxon>
    </lineage>
</organism>
<dbReference type="AlphaFoldDB" id="C3Z4M9"/>
<evidence type="ECO:0000256" key="3">
    <source>
        <dbReference type="ARBA" id="ARBA00022840"/>
    </source>
</evidence>
<protein>
    <recommendedName>
        <fullName evidence="4">Carbamoyl phosphate synthase ATP-binding domain-containing protein</fullName>
    </recommendedName>
</protein>
<dbReference type="eggNOG" id="ENOG502TJZW">
    <property type="taxonomic scope" value="Eukaryota"/>
</dbReference>
<dbReference type="Pfam" id="PF13535">
    <property type="entry name" value="ATP-grasp_4"/>
    <property type="match status" value="1"/>
</dbReference>
<dbReference type="PROSITE" id="PS00867">
    <property type="entry name" value="CPSASE_2"/>
    <property type="match status" value="1"/>
</dbReference>
<evidence type="ECO:0000259" key="4">
    <source>
        <dbReference type="PROSITE" id="PS00867"/>
    </source>
</evidence>
<keyword evidence="3" id="KW-0067">ATP-binding</keyword>